<reference evidence="1 2" key="1">
    <citation type="journal article" date="2019" name="Genome Biol. Evol.">
        <title>Day and night: Metabolic profiles and evolutionary relationships of six axenic non-marine cyanobacteria.</title>
        <authorList>
            <person name="Will S.E."/>
            <person name="Henke P."/>
            <person name="Boedeker C."/>
            <person name="Huang S."/>
            <person name="Brinkmann H."/>
            <person name="Rohde M."/>
            <person name="Jarek M."/>
            <person name="Friedl T."/>
            <person name="Seufert S."/>
            <person name="Schumacher M."/>
            <person name="Overmann J."/>
            <person name="Neumann-Schaal M."/>
            <person name="Petersen J."/>
        </authorList>
    </citation>
    <scope>NUCLEOTIDE SEQUENCE [LARGE SCALE GENOMIC DNA]</scope>
    <source>
        <strain evidence="1 2">SAG 1403-4b</strain>
    </source>
</reference>
<evidence type="ECO:0008006" key="3">
    <source>
        <dbReference type="Google" id="ProtNLM"/>
    </source>
</evidence>
<dbReference type="AlphaFoldDB" id="A0A3S1C8C3"/>
<keyword evidence="2" id="KW-1185">Reference proteome</keyword>
<sequence>MLYKQDFDSWAHEQSNLLPQGQFHQLDWPHLIEELEDLGNRYYDKLESRLTQLVAHLLKWQLQQCN</sequence>
<evidence type="ECO:0000313" key="2">
    <source>
        <dbReference type="Proteomes" id="UP000276103"/>
    </source>
</evidence>
<dbReference type="Pfam" id="PF01724">
    <property type="entry name" value="DUF29"/>
    <property type="match status" value="1"/>
</dbReference>
<dbReference type="PANTHER" id="PTHR34235">
    <property type="entry name" value="SLR1203 PROTEIN-RELATED"/>
    <property type="match status" value="1"/>
</dbReference>
<proteinExistence type="predicted"/>
<accession>A0A3S1C8C3</accession>
<organism evidence="1 2">
    <name type="scientific">Trichormus variabilis SAG 1403-4b</name>
    <dbReference type="NCBI Taxonomy" id="447716"/>
    <lineage>
        <taxon>Bacteria</taxon>
        <taxon>Bacillati</taxon>
        <taxon>Cyanobacteriota</taxon>
        <taxon>Cyanophyceae</taxon>
        <taxon>Nostocales</taxon>
        <taxon>Nostocaceae</taxon>
        <taxon>Trichormus</taxon>
    </lineage>
</organism>
<dbReference type="PANTHER" id="PTHR34235:SF4">
    <property type="entry name" value="SLR0291 PROTEIN"/>
    <property type="match status" value="1"/>
</dbReference>
<dbReference type="Proteomes" id="UP000276103">
    <property type="component" value="Unassembled WGS sequence"/>
</dbReference>
<comment type="caution">
    <text evidence="1">The sequence shown here is derived from an EMBL/GenBank/DDBJ whole genome shotgun (WGS) entry which is preliminary data.</text>
</comment>
<dbReference type="RefSeq" id="WP_241993426.1">
    <property type="nucleotide sequence ID" value="NZ_RSCM01000002.1"/>
</dbReference>
<dbReference type="EMBL" id="RSCM01000002">
    <property type="protein sequence ID" value="RUS98788.1"/>
    <property type="molecule type" value="Genomic_DNA"/>
</dbReference>
<protein>
    <recommendedName>
        <fullName evidence="3">DUF29 domain-containing protein</fullName>
    </recommendedName>
</protein>
<evidence type="ECO:0000313" key="1">
    <source>
        <dbReference type="EMBL" id="RUS98788.1"/>
    </source>
</evidence>
<gene>
    <name evidence="1" type="ORF">DSM107003_08070</name>
</gene>
<dbReference type="Gene3D" id="1.20.1220.20">
    <property type="entry name" value="Uncharcterised protein PF01724"/>
    <property type="match status" value="1"/>
</dbReference>
<name>A0A3S1C8C3_ANAVA</name>
<dbReference type="InterPro" id="IPR002636">
    <property type="entry name" value="DUF29"/>
</dbReference>